<gene>
    <name evidence="3" type="primary">LOC112821265</name>
</gene>
<accession>A0A3Q7NSX2</accession>
<keyword evidence="2" id="KW-1185">Reference proteome</keyword>
<sequence>MPLRKRGATPPPALSGVRHLPGEAEGWGLGAGARPHGKGRLGPGPSASPPPPPAPPRGLEPGPEVSARRRQARQGPSSGSRGLARGGRDAQPPPSRARRASPAASAPAPAPAPRPSAAPAGRFTHLAPPPRLPHVTARPRAPRHRQRDRGRTPRDPARPPPPLGSSPGRRQRTCCAACHGSSGSTAPPQPHNNMAAAASAGSRGAGRQATGRAADGPPARGRHRLPHPREPKLSPGAAPYPRNPGAPDPAGLVPVPRSPLGEALKPRSRQPFSGAATAHLAPPPRGDMLRLGGAFPAPAEPPKFRGRPSRVGHMPVAPHMGLSPERSLALRLVRRGESWASPGKGI</sequence>
<proteinExistence type="predicted"/>
<feature type="compositionally biased region" description="Low complexity" evidence="1">
    <location>
        <begin position="195"/>
        <end position="214"/>
    </location>
</feature>
<protein>
    <submittedName>
        <fullName evidence="3">Basic proline-rich protein-like</fullName>
    </submittedName>
</protein>
<organism evidence="2 3">
    <name type="scientific">Callorhinus ursinus</name>
    <name type="common">Northern fur seal</name>
    <dbReference type="NCBI Taxonomy" id="34884"/>
    <lineage>
        <taxon>Eukaryota</taxon>
        <taxon>Metazoa</taxon>
        <taxon>Chordata</taxon>
        <taxon>Craniata</taxon>
        <taxon>Vertebrata</taxon>
        <taxon>Euteleostomi</taxon>
        <taxon>Mammalia</taxon>
        <taxon>Eutheria</taxon>
        <taxon>Laurasiatheria</taxon>
        <taxon>Carnivora</taxon>
        <taxon>Caniformia</taxon>
        <taxon>Pinnipedia</taxon>
        <taxon>Otariidae</taxon>
        <taxon>Callorhinus</taxon>
    </lineage>
</organism>
<feature type="compositionally biased region" description="Pro residues" evidence="1">
    <location>
        <begin position="46"/>
        <end position="58"/>
    </location>
</feature>
<dbReference type="Proteomes" id="UP000286641">
    <property type="component" value="Unplaced"/>
</dbReference>
<reference evidence="3" key="2">
    <citation type="submission" date="2025-08" db="UniProtKB">
        <authorList>
            <consortium name="RefSeq"/>
        </authorList>
    </citation>
    <scope>IDENTIFICATION</scope>
    <source>
        <tissue evidence="3">Blood</tissue>
    </source>
</reference>
<feature type="region of interest" description="Disordered" evidence="1">
    <location>
        <begin position="1"/>
        <end position="322"/>
    </location>
</feature>
<evidence type="ECO:0000256" key="1">
    <source>
        <dbReference type="SAM" id="MobiDB-lite"/>
    </source>
</evidence>
<evidence type="ECO:0000313" key="2">
    <source>
        <dbReference type="Proteomes" id="UP000286641"/>
    </source>
</evidence>
<reference key="1">
    <citation type="submission" date="2019-01" db="UniProtKB">
        <authorList>
            <consortium name="RefSeq"/>
        </authorList>
    </citation>
    <scope>IDENTIFICATION</scope>
</reference>
<evidence type="ECO:0000313" key="3">
    <source>
        <dbReference type="RefSeq" id="XP_025724409.1"/>
    </source>
</evidence>
<dbReference type="RefSeq" id="XP_025724409.1">
    <property type="nucleotide sequence ID" value="XM_025868624.1"/>
</dbReference>
<name>A0A3Q7NSX2_CALUR</name>
<dbReference type="AlphaFoldDB" id="A0A3Q7NSX2"/>
<dbReference type="InParanoid" id="A0A3Q7NSX2"/>